<dbReference type="AlphaFoldDB" id="R7V9S3"/>
<reference evidence="14" key="1">
    <citation type="submission" date="2012-12" db="EMBL/GenBank/DDBJ databases">
        <authorList>
            <person name="Hellsten U."/>
            <person name="Grimwood J."/>
            <person name="Chapman J.A."/>
            <person name="Shapiro H."/>
            <person name="Aerts A."/>
            <person name="Otillar R.P."/>
            <person name="Terry A.Y."/>
            <person name="Boore J.L."/>
            <person name="Simakov O."/>
            <person name="Marletaz F."/>
            <person name="Cho S.-J."/>
            <person name="Edsinger-Gonzales E."/>
            <person name="Havlak P."/>
            <person name="Kuo D.-H."/>
            <person name="Larsson T."/>
            <person name="Lv J."/>
            <person name="Arendt D."/>
            <person name="Savage R."/>
            <person name="Osoegawa K."/>
            <person name="de Jong P."/>
            <person name="Lindberg D.R."/>
            <person name="Seaver E.C."/>
            <person name="Weisblat D.A."/>
            <person name="Putnam N.H."/>
            <person name="Grigoriev I.V."/>
            <person name="Rokhsar D.S."/>
        </authorList>
    </citation>
    <scope>NUCLEOTIDE SEQUENCE</scope>
    <source>
        <strain evidence="14">I ESC-2004</strain>
    </source>
</reference>
<comment type="subunit">
    <text evidence="10">Interacts (via lumenal domain) with lysosomal protein MFSD1; the interaction starts while both proteins are still in the endoplasmic reticulum and is required for stabilization of MFSD1 in lysosomes but has no direct effect on its targeting to lysosomes or transporter activity.</text>
</comment>
<dbReference type="Proteomes" id="UP000014760">
    <property type="component" value="Unassembled WGS sequence"/>
</dbReference>
<evidence type="ECO:0000313" key="13">
    <source>
        <dbReference type="EnsemblMetazoa" id="CapteP226883"/>
    </source>
</evidence>
<reference evidence="13" key="3">
    <citation type="submission" date="2015-06" db="UniProtKB">
        <authorList>
            <consortium name="EnsemblMetazoa"/>
        </authorList>
    </citation>
    <scope>IDENTIFICATION</scope>
</reference>
<dbReference type="HOGENOM" id="CLU_040225_0_0_1"/>
<evidence type="ECO:0000256" key="1">
    <source>
        <dbReference type="ARBA" id="ARBA00010599"/>
    </source>
</evidence>
<evidence type="ECO:0000256" key="6">
    <source>
        <dbReference type="ARBA" id="ARBA00023180"/>
    </source>
</evidence>
<keyword evidence="6" id="KW-0325">Glycoprotein</keyword>
<keyword evidence="3" id="KW-0732">Signal</keyword>
<dbReference type="EnsemblMetazoa" id="CapteT226883">
    <property type="protein sequence ID" value="CapteP226883"/>
    <property type="gene ID" value="CapteG226883"/>
</dbReference>
<protein>
    <recommendedName>
        <fullName evidence="15">Lysosomal protein NCU-G1</fullName>
    </recommendedName>
</protein>
<evidence type="ECO:0000256" key="2">
    <source>
        <dbReference type="ARBA" id="ARBA00022692"/>
    </source>
</evidence>
<keyword evidence="4 11" id="KW-1133">Transmembrane helix</keyword>
<dbReference type="InterPro" id="IPR029382">
    <property type="entry name" value="NCU-G1"/>
</dbReference>
<evidence type="ECO:0000313" key="14">
    <source>
        <dbReference type="Proteomes" id="UP000014760"/>
    </source>
</evidence>
<evidence type="ECO:0000313" key="12">
    <source>
        <dbReference type="EMBL" id="ELU15588.1"/>
    </source>
</evidence>
<dbReference type="OrthoDB" id="6264340at2759"/>
<keyword evidence="14" id="KW-1185">Reference proteome</keyword>
<keyword evidence="5 11" id="KW-0472">Membrane</keyword>
<keyword evidence="7" id="KW-0458">Lysosome</keyword>
<gene>
    <name evidence="12" type="ORF">CAPTEDRAFT_226883</name>
</gene>
<comment type="subcellular location">
    <subcellularLocation>
        <location evidence="9">Lysosome membrane</location>
        <topology evidence="9">Single-pass type I membrane protein</topology>
        <orientation evidence="9">Lumenal side</orientation>
    </subcellularLocation>
</comment>
<dbReference type="EMBL" id="KB293742">
    <property type="protein sequence ID" value="ELU15588.1"/>
    <property type="molecule type" value="Genomic_DNA"/>
</dbReference>
<evidence type="ECO:0000256" key="7">
    <source>
        <dbReference type="ARBA" id="ARBA00023228"/>
    </source>
</evidence>
<keyword evidence="2 11" id="KW-0812">Transmembrane</keyword>
<evidence type="ECO:0000256" key="8">
    <source>
        <dbReference type="ARBA" id="ARBA00024176"/>
    </source>
</evidence>
<evidence type="ECO:0000256" key="11">
    <source>
        <dbReference type="SAM" id="Phobius"/>
    </source>
</evidence>
<organism evidence="12">
    <name type="scientific">Capitella teleta</name>
    <name type="common">Polychaete worm</name>
    <dbReference type="NCBI Taxonomy" id="283909"/>
    <lineage>
        <taxon>Eukaryota</taxon>
        <taxon>Metazoa</taxon>
        <taxon>Spiralia</taxon>
        <taxon>Lophotrochozoa</taxon>
        <taxon>Annelida</taxon>
        <taxon>Polychaeta</taxon>
        <taxon>Sedentaria</taxon>
        <taxon>Scolecida</taxon>
        <taxon>Capitellidae</taxon>
        <taxon>Capitella</taxon>
    </lineage>
</organism>
<evidence type="ECO:0000256" key="5">
    <source>
        <dbReference type="ARBA" id="ARBA00023136"/>
    </source>
</evidence>
<feature type="transmembrane region" description="Helical" evidence="11">
    <location>
        <begin position="395"/>
        <end position="421"/>
    </location>
</feature>
<dbReference type="PANTHER" id="PTHR31981:SF1">
    <property type="entry name" value="GLYCOSYLATED LYSOSOMAL MEMBRANE PROTEIN"/>
    <property type="match status" value="1"/>
</dbReference>
<dbReference type="Pfam" id="PF15065">
    <property type="entry name" value="NCU-G1"/>
    <property type="match status" value="1"/>
</dbReference>
<accession>R7V9S3</accession>
<sequence>MRMTDVWKRDFSIQLLECALHNNFPCCQMLFQKYLHELNSSWNKLHTTLFCPTEIPECQQPDDNGSYTNVAYTRADGATNTLHYVYSSRGLPTLLVARTGLKSNMTVDWKSFLSSNYSDVKNSVTFTQKPDYAYAVVFTKLYEYDDIEDTADMEKVPANSSLWITHELSDVIWENSSVDFTQRLHTFNFSVVTSSSSLMFNGNGSLSFTLTIQGKDTRNSILPHLAFNANTSQFDVRMIGLEPAFNSSRFGLEIHLVTSLPEDTNRMDIRTHKSIDDEHSPGTFEMLDWTSEGDLQMKGAFVQWKPVCYSQFDYNTRSASKVKHYDLQNTTLALNAHPLLLYAYFGDSLSDGSLGVKALNVSYGIIGDKFYAHTGYTGWMFSVGSGLPPSDMVSLLVILVISIGLGIPVLLIAFGGITMCVKRRRDQRDSLYSDISSPYTPIQ</sequence>
<evidence type="ECO:0000256" key="3">
    <source>
        <dbReference type="ARBA" id="ARBA00022729"/>
    </source>
</evidence>
<dbReference type="PANTHER" id="PTHR31981">
    <property type="entry name" value="GLYCOSYLATED LYSOSOMAL MEMBRANE PROTEIN"/>
    <property type="match status" value="1"/>
</dbReference>
<evidence type="ECO:0000256" key="10">
    <source>
        <dbReference type="ARBA" id="ARBA00044960"/>
    </source>
</evidence>
<comment type="similarity">
    <text evidence="1">Belongs to the GLMP family.</text>
</comment>
<evidence type="ECO:0000256" key="9">
    <source>
        <dbReference type="ARBA" id="ARBA00024189"/>
    </source>
</evidence>
<evidence type="ECO:0000256" key="4">
    <source>
        <dbReference type="ARBA" id="ARBA00022989"/>
    </source>
</evidence>
<dbReference type="EMBL" id="AMQN01017987">
    <property type="status" value="NOT_ANNOTATED_CDS"/>
    <property type="molecule type" value="Genomic_DNA"/>
</dbReference>
<comment type="function">
    <text evidence="8">Required to protect lysosomal transporter MFSD1 from lysosomal proteolysis and for MFSD1 lysosomal localization.</text>
</comment>
<dbReference type="OMA" id="TLHYLWD"/>
<proteinExistence type="inferred from homology"/>
<name>R7V9S3_CAPTE</name>
<evidence type="ECO:0008006" key="15">
    <source>
        <dbReference type="Google" id="ProtNLM"/>
    </source>
</evidence>
<dbReference type="GO" id="GO:0005765">
    <property type="term" value="C:lysosomal membrane"/>
    <property type="evidence" value="ECO:0007669"/>
    <property type="project" value="UniProtKB-SubCell"/>
</dbReference>
<reference evidence="12 14" key="2">
    <citation type="journal article" date="2013" name="Nature">
        <title>Insights into bilaterian evolution from three spiralian genomes.</title>
        <authorList>
            <person name="Simakov O."/>
            <person name="Marletaz F."/>
            <person name="Cho S.J."/>
            <person name="Edsinger-Gonzales E."/>
            <person name="Havlak P."/>
            <person name="Hellsten U."/>
            <person name="Kuo D.H."/>
            <person name="Larsson T."/>
            <person name="Lv J."/>
            <person name="Arendt D."/>
            <person name="Savage R."/>
            <person name="Osoegawa K."/>
            <person name="de Jong P."/>
            <person name="Grimwood J."/>
            <person name="Chapman J.A."/>
            <person name="Shapiro H."/>
            <person name="Aerts A."/>
            <person name="Otillar R.P."/>
            <person name="Terry A.Y."/>
            <person name="Boore J.L."/>
            <person name="Grigoriev I.V."/>
            <person name="Lindberg D.R."/>
            <person name="Seaver E.C."/>
            <person name="Weisblat D.A."/>
            <person name="Putnam N.H."/>
            <person name="Rokhsar D.S."/>
        </authorList>
    </citation>
    <scope>NUCLEOTIDE SEQUENCE</scope>
    <source>
        <strain evidence="12 14">I ESC-2004</strain>
    </source>
</reference>